<dbReference type="NCBIfam" id="NF000595">
    <property type="entry name" value="PRK00015.1-3"/>
    <property type="match status" value="1"/>
</dbReference>
<dbReference type="GO" id="GO:0032299">
    <property type="term" value="C:ribonuclease H2 complex"/>
    <property type="evidence" value="ECO:0007669"/>
    <property type="project" value="TreeGrafter"/>
</dbReference>
<dbReference type="GO" id="GO:0043137">
    <property type="term" value="P:DNA replication, removal of RNA primer"/>
    <property type="evidence" value="ECO:0007669"/>
    <property type="project" value="TreeGrafter"/>
</dbReference>
<dbReference type="EMBL" id="UINC01073245">
    <property type="protein sequence ID" value="SVC09480.1"/>
    <property type="molecule type" value="Genomic_DNA"/>
</dbReference>
<evidence type="ECO:0000256" key="7">
    <source>
        <dbReference type="ARBA" id="ARBA00019179"/>
    </source>
</evidence>
<dbReference type="GO" id="GO:0046872">
    <property type="term" value="F:metal ion binding"/>
    <property type="evidence" value="ECO:0007669"/>
    <property type="project" value="UniProtKB-KW"/>
</dbReference>
<feature type="domain" description="RNase H type-2" evidence="14">
    <location>
        <begin position="7"/>
        <end position="201"/>
    </location>
</feature>
<organism evidence="15">
    <name type="scientific">marine metagenome</name>
    <dbReference type="NCBI Taxonomy" id="408172"/>
    <lineage>
        <taxon>unclassified sequences</taxon>
        <taxon>metagenomes</taxon>
        <taxon>ecological metagenomes</taxon>
    </lineage>
</organism>
<comment type="similarity">
    <text evidence="5">Belongs to the RNase HII family.</text>
</comment>
<evidence type="ECO:0000256" key="13">
    <source>
        <dbReference type="ARBA" id="ARBA00023211"/>
    </source>
</evidence>
<dbReference type="HAMAP" id="MF_00052_B">
    <property type="entry name" value="RNase_HII_B"/>
    <property type="match status" value="1"/>
</dbReference>
<keyword evidence="13" id="KW-0464">Manganese</keyword>
<dbReference type="GO" id="GO:0005737">
    <property type="term" value="C:cytoplasm"/>
    <property type="evidence" value="ECO:0007669"/>
    <property type="project" value="UniProtKB-SubCell"/>
</dbReference>
<evidence type="ECO:0000256" key="6">
    <source>
        <dbReference type="ARBA" id="ARBA00012180"/>
    </source>
</evidence>
<dbReference type="PROSITE" id="PS51975">
    <property type="entry name" value="RNASE_H_2"/>
    <property type="match status" value="1"/>
</dbReference>
<dbReference type="InterPro" id="IPR024567">
    <property type="entry name" value="RNase_HII/HIII_dom"/>
</dbReference>
<accession>A0A382JBG7</accession>
<reference evidence="15" key="1">
    <citation type="submission" date="2018-05" db="EMBL/GenBank/DDBJ databases">
        <authorList>
            <person name="Lanie J.A."/>
            <person name="Ng W.-L."/>
            <person name="Kazmierczak K.M."/>
            <person name="Andrzejewski T.M."/>
            <person name="Davidsen T.M."/>
            <person name="Wayne K.J."/>
            <person name="Tettelin H."/>
            <person name="Glass J.I."/>
            <person name="Rusch D."/>
            <person name="Podicherti R."/>
            <person name="Tsui H.-C.T."/>
            <person name="Winkler M.E."/>
        </authorList>
    </citation>
    <scope>NUCLEOTIDE SEQUENCE</scope>
</reference>
<dbReference type="InterPro" id="IPR012337">
    <property type="entry name" value="RNaseH-like_sf"/>
</dbReference>
<evidence type="ECO:0000256" key="12">
    <source>
        <dbReference type="ARBA" id="ARBA00022801"/>
    </source>
</evidence>
<evidence type="ECO:0000256" key="5">
    <source>
        <dbReference type="ARBA" id="ARBA00007383"/>
    </source>
</evidence>
<feature type="non-terminal residue" evidence="15">
    <location>
        <position position="1"/>
    </location>
</feature>
<dbReference type="SUPFAM" id="SSF53098">
    <property type="entry name" value="Ribonuclease H-like"/>
    <property type="match status" value="1"/>
</dbReference>
<evidence type="ECO:0000256" key="8">
    <source>
        <dbReference type="ARBA" id="ARBA00022490"/>
    </source>
</evidence>
<protein>
    <recommendedName>
        <fullName evidence="7">Ribonuclease HII</fullName>
        <ecNumber evidence="6">3.1.26.4</ecNumber>
    </recommendedName>
</protein>
<evidence type="ECO:0000256" key="2">
    <source>
        <dbReference type="ARBA" id="ARBA00001936"/>
    </source>
</evidence>
<dbReference type="Gene3D" id="3.30.420.10">
    <property type="entry name" value="Ribonuclease H-like superfamily/Ribonuclease H"/>
    <property type="match status" value="1"/>
</dbReference>
<keyword evidence="10" id="KW-0479">Metal-binding</keyword>
<dbReference type="AlphaFoldDB" id="A0A382JBG7"/>
<dbReference type="PANTHER" id="PTHR10954">
    <property type="entry name" value="RIBONUCLEASE H2 SUBUNIT A"/>
    <property type="match status" value="1"/>
</dbReference>
<evidence type="ECO:0000256" key="9">
    <source>
        <dbReference type="ARBA" id="ARBA00022722"/>
    </source>
</evidence>
<evidence type="ECO:0000313" key="15">
    <source>
        <dbReference type="EMBL" id="SVC09480.1"/>
    </source>
</evidence>
<dbReference type="CDD" id="cd07182">
    <property type="entry name" value="RNase_HII_bacteria_HII_like"/>
    <property type="match status" value="1"/>
</dbReference>
<evidence type="ECO:0000259" key="14">
    <source>
        <dbReference type="PROSITE" id="PS51975"/>
    </source>
</evidence>
<comment type="cofactor">
    <cofactor evidence="2">
        <name>Mn(2+)</name>
        <dbReference type="ChEBI" id="CHEBI:29035"/>
    </cofactor>
</comment>
<dbReference type="GO" id="GO:0004523">
    <property type="term" value="F:RNA-DNA hybrid ribonuclease activity"/>
    <property type="evidence" value="ECO:0007669"/>
    <property type="project" value="UniProtKB-EC"/>
</dbReference>
<evidence type="ECO:0000256" key="11">
    <source>
        <dbReference type="ARBA" id="ARBA00022759"/>
    </source>
</evidence>
<keyword evidence="9" id="KW-0540">Nuclease</keyword>
<evidence type="ECO:0000256" key="4">
    <source>
        <dbReference type="ARBA" id="ARBA00004496"/>
    </source>
</evidence>
<dbReference type="InterPro" id="IPR022898">
    <property type="entry name" value="RNase_HII"/>
</dbReference>
<dbReference type="Pfam" id="PF01351">
    <property type="entry name" value="RNase_HII"/>
    <property type="match status" value="1"/>
</dbReference>
<gene>
    <name evidence="15" type="ORF">METZ01_LOCUS262334</name>
</gene>
<dbReference type="GO" id="GO:0006298">
    <property type="term" value="P:mismatch repair"/>
    <property type="evidence" value="ECO:0007669"/>
    <property type="project" value="TreeGrafter"/>
</dbReference>
<evidence type="ECO:0000256" key="3">
    <source>
        <dbReference type="ARBA" id="ARBA00001946"/>
    </source>
</evidence>
<evidence type="ECO:0000256" key="1">
    <source>
        <dbReference type="ARBA" id="ARBA00000077"/>
    </source>
</evidence>
<dbReference type="EC" id="3.1.26.4" evidence="6"/>
<dbReference type="InterPro" id="IPR001352">
    <property type="entry name" value="RNase_HII/HIII"/>
</dbReference>
<dbReference type="InterPro" id="IPR036397">
    <property type="entry name" value="RNaseH_sf"/>
</dbReference>
<keyword evidence="8" id="KW-0963">Cytoplasm</keyword>
<comment type="catalytic activity">
    <reaction evidence="1">
        <text>Endonucleolytic cleavage to 5'-phosphomonoester.</text>
        <dbReference type="EC" id="3.1.26.4"/>
    </reaction>
</comment>
<dbReference type="PANTHER" id="PTHR10954:SF18">
    <property type="entry name" value="RIBONUCLEASE HII"/>
    <property type="match status" value="1"/>
</dbReference>
<comment type="subcellular location">
    <subcellularLocation>
        <location evidence="4">Cytoplasm</location>
    </subcellularLocation>
</comment>
<keyword evidence="11" id="KW-0255">Endonuclease</keyword>
<comment type="cofactor">
    <cofactor evidence="3">
        <name>Mg(2+)</name>
        <dbReference type="ChEBI" id="CHEBI:18420"/>
    </cofactor>
</comment>
<dbReference type="GO" id="GO:0003723">
    <property type="term" value="F:RNA binding"/>
    <property type="evidence" value="ECO:0007669"/>
    <property type="project" value="InterPro"/>
</dbReference>
<proteinExistence type="inferred from homology"/>
<evidence type="ECO:0000256" key="10">
    <source>
        <dbReference type="ARBA" id="ARBA00022723"/>
    </source>
</evidence>
<sequence>LHQQGYSLVAGVDEVGRGPLAGPVVAAAVVLPLGLNGSEPWLAQLDDSKKLTPARREKVVELVEIHALAVGVGQVGPEEIDRIGIGPANIQAMMQAVANLPLSPSFLLLDFVHIRDCLIPFRPVVGGDGVSYSIAAASNVAKVARDRMMEEADSIYPGYDFAKNKGYGTARHMAGLKEKGPCVIHRHSFAPVRSAAKALGNG</sequence>
<name>A0A382JBG7_9ZZZZ</name>
<keyword evidence="12" id="KW-0378">Hydrolase</keyword>